<evidence type="ECO:0000259" key="2">
    <source>
        <dbReference type="Pfam" id="PF13579"/>
    </source>
</evidence>
<dbReference type="RefSeq" id="WP_108915289.1">
    <property type="nucleotide sequence ID" value="NZ_BGJY01000001.1"/>
</dbReference>
<sequence length="378" mass="41727">MKLLFFANTDWYLFNFRRSLAAKLRDEGHEVVLVSPPGPYAEKLRQLGFRLVPAPMDRASLNPLRELALIGWLWRLMRRERPDVVHGFTVKCAIYGALVGRMLGTGSVNGIEGRGYVFVSDALKARLLRPVLCSLLRASMGGRRSRLILLNCDDVSFFERARIVSAQKIRLIRGPGVDCAQFSASEGASHRDLGPMRVVLAARLLWDKGIAEFVEAARLLRREHRPLQFLLAGAPDKGNPAAVPEETILGWQMDGLVQWLGHVNDMPTLYRGADIVVLPSYYGEGLPKSLIEAAACARPLITTDMPGCREVVTHEKDGLLVPPRDAAALARAIARLQDDPALAHRLGAAARAKALAEFDERIVIARTLAVYQEVLSEG</sequence>
<dbReference type="EMBL" id="PUIV01000001">
    <property type="protein sequence ID" value="PWB95607.1"/>
    <property type="molecule type" value="Genomic_DNA"/>
</dbReference>
<dbReference type="SUPFAM" id="SSF53756">
    <property type="entry name" value="UDP-Glycosyltransferase/glycogen phosphorylase"/>
    <property type="match status" value="1"/>
</dbReference>
<protein>
    <submittedName>
        <fullName evidence="3">Glycosyltransferase family 1 protein</fullName>
    </submittedName>
</protein>
<dbReference type="Gene3D" id="3.40.50.2000">
    <property type="entry name" value="Glycogen Phosphorylase B"/>
    <property type="match status" value="2"/>
</dbReference>
<proteinExistence type="predicted"/>
<keyword evidence="4" id="KW-1185">Reference proteome</keyword>
<dbReference type="Pfam" id="PF13579">
    <property type="entry name" value="Glyco_trans_4_4"/>
    <property type="match status" value="1"/>
</dbReference>
<dbReference type="Pfam" id="PF00534">
    <property type="entry name" value="Glycos_transf_1"/>
    <property type="match status" value="1"/>
</dbReference>
<dbReference type="PANTHER" id="PTHR12526">
    <property type="entry name" value="GLYCOSYLTRANSFERASE"/>
    <property type="match status" value="1"/>
</dbReference>
<dbReference type="PANTHER" id="PTHR12526:SF638">
    <property type="entry name" value="SPORE COAT PROTEIN SA"/>
    <property type="match status" value="1"/>
</dbReference>
<evidence type="ECO:0000313" key="3">
    <source>
        <dbReference type="EMBL" id="PWB95607.1"/>
    </source>
</evidence>
<evidence type="ECO:0000313" key="4">
    <source>
        <dbReference type="Proteomes" id="UP000245137"/>
    </source>
</evidence>
<feature type="domain" description="Glycosyl transferase family 1" evidence="1">
    <location>
        <begin position="195"/>
        <end position="352"/>
    </location>
</feature>
<dbReference type="GO" id="GO:0016757">
    <property type="term" value="F:glycosyltransferase activity"/>
    <property type="evidence" value="ECO:0007669"/>
    <property type="project" value="InterPro"/>
</dbReference>
<keyword evidence="3" id="KW-0808">Transferase</keyword>
<comment type="caution">
    <text evidence="3">The sequence shown here is derived from an EMBL/GenBank/DDBJ whole genome shotgun (WGS) entry which is preliminary data.</text>
</comment>
<dbReference type="InterPro" id="IPR001296">
    <property type="entry name" value="Glyco_trans_1"/>
</dbReference>
<organism evidence="3 4">
    <name type="scientific">Methylosinus sporium</name>
    <dbReference type="NCBI Taxonomy" id="428"/>
    <lineage>
        <taxon>Bacteria</taxon>
        <taxon>Pseudomonadati</taxon>
        <taxon>Pseudomonadota</taxon>
        <taxon>Alphaproteobacteria</taxon>
        <taxon>Hyphomicrobiales</taxon>
        <taxon>Methylocystaceae</taxon>
        <taxon>Methylosinus</taxon>
    </lineage>
</organism>
<dbReference type="CDD" id="cd03808">
    <property type="entry name" value="GT4_CapM-like"/>
    <property type="match status" value="1"/>
</dbReference>
<dbReference type="OrthoDB" id="9790710at2"/>
<evidence type="ECO:0000259" key="1">
    <source>
        <dbReference type="Pfam" id="PF00534"/>
    </source>
</evidence>
<accession>A0A2U1SVG9</accession>
<reference evidence="3 4" key="1">
    <citation type="journal article" date="2018" name="Appl. Microbiol. Biotechnol.">
        <title>Co-cultivation of the strictly anaerobic methanogen Methanosarcina barkeri with aerobic methanotrophs in an oxygen-limited membrane bioreactor.</title>
        <authorList>
            <person name="In 't Zandt M.H."/>
            <person name="van den Bosch T.J.M."/>
            <person name="Rijkers R."/>
            <person name="van Kessel M.A.H.J."/>
            <person name="Jetten M.S.M."/>
            <person name="Welte C.U."/>
        </authorList>
    </citation>
    <scope>NUCLEOTIDE SEQUENCE [LARGE SCALE GENOMIC DNA]</scope>
    <source>
        <strain evidence="3 4">DSM 17706</strain>
    </source>
</reference>
<name>A0A2U1SVG9_METSR</name>
<dbReference type="Proteomes" id="UP000245137">
    <property type="component" value="Unassembled WGS sequence"/>
</dbReference>
<dbReference type="InterPro" id="IPR028098">
    <property type="entry name" value="Glyco_trans_4-like_N"/>
</dbReference>
<feature type="domain" description="Glycosyltransferase subfamily 4-like N-terminal" evidence="2">
    <location>
        <begin position="18"/>
        <end position="131"/>
    </location>
</feature>
<dbReference type="AlphaFoldDB" id="A0A2U1SVG9"/>
<gene>
    <name evidence="3" type="ORF">C5689_00345</name>
</gene>